<evidence type="ECO:0000313" key="3">
    <source>
        <dbReference type="Proteomes" id="UP000323011"/>
    </source>
</evidence>
<dbReference type="EMBL" id="VLTN01000074">
    <property type="protein sequence ID" value="KAA0146973.1"/>
    <property type="molecule type" value="Genomic_DNA"/>
</dbReference>
<sequence length="94" mass="9349">MAAAAPMSLQQAAREGNTAEVLARLEEGADVNQRLTVGGLYTSALVLAAGAGHLDTVEALAANGADLDAQQHFVSVCQVASVSDWLAGDGVGGG</sequence>
<dbReference type="SUPFAM" id="SSF48403">
    <property type="entry name" value="Ankyrin repeat"/>
    <property type="match status" value="1"/>
</dbReference>
<organism evidence="2 3">
    <name type="scientific">Cafeteria roenbergensis</name>
    <name type="common">Marine flagellate</name>
    <dbReference type="NCBI Taxonomy" id="33653"/>
    <lineage>
        <taxon>Eukaryota</taxon>
        <taxon>Sar</taxon>
        <taxon>Stramenopiles</taxon>
        <taxon>Bigyra</taxon>
        <taxon>Opalozoa</taxon>
        <taxon>Bicosoecida</taxon>
        <taxon>Cafeteriaceae</taxon>
        <taxon>Cafeteria</taxon>
    </lineage>
</organism>
<evidence type="ECO:0000313" key="2">
    <source>
        <dbReference type="EMBL" id="KAA0146973.1"/>
    </source>
</evidence>
<protein>
    <submittedName>
        <fullName evidence="2">Uncharacterized protein</fullName>
    </submittedName>
</protein>
<proteinExistence type="predicted"/>
<dbReference type="InterPro" id="IPR036770">
    <property type="entry name" value="Ankyrin_rpt-contain_sf"/>
</dbReference>
<dbReference type="PROSITE" id="PS50088">
    <property type="entry name" value="ANK_REPEAT"/>
    <property type="match status" value="1"/>
</dbReference>
<keyword evidence="1" id="KW-0040">ANK repeat</keyword>
<dbReference type="Gene3D" id="1.25.40.20">
    <property type="entry name" value="Ankyrin repeat-containing domain"/>
    <property type="match status" value="1"/>
</dbReference>
<reference evidence="2 3" key="1">
    <citation type="submission" date="2019-07" db="EMBL/GenBank/DDBJ databases">
        <title>Genomes of Cafeteria roenbergensis.</title>
        <authorList>
            <person name="Fischer M.G."/>
            <person name="Hackl T."/>
            <person name="Roman M."/>
        </authorList>
    </citation>
    <scope>NUCLEOTIDE SEQUENCE [LARGE SCALE GENOMIC DNA]</scope>
    <source>
        <strain evidence="2 3">BVI</strain>
    </source>
</reference>
<name>A0A5A8C1Q2_CAFRO</name>
<comment type="caution">
    <text evidence="2">The sequence shown here is derived from an EMBL/GenBank/DDBJ whole genome shotgun (WGS) entry which is preliminary data.</text>
</comment>
<accession>A0A5A8C1Q2</accession>
<gene>
    <name evidence="2" type="ORF">FNF29_07710</name>
</gene>
<dbReference type="InterPro" id="IPR002110">
    <property type="entry name" value="Ankyrin_rpt"/>
</dbReference>
<dbReference type="Pfam" id="PF00023">
    <property type="entry name" value="Ank"/>
    <property type="match status" value="1"/>
</dbReference>
<keyword evidence="3" id="KW-1185">Reference proteome</keyword>
<dbReference type="AlphaFoldDB" id="A0A5A8C1Q2"/>
<feature type="repeat" description="ANK" evidence="1">
    <location>
        <begin position="40"/>
        <end position="72"/>
    </location>
</feature>
<evidence type="ECO:0000256" key="1">
    <source>
        <dbReference type="PROSITE-ProRule" id="PRU00023"/>
    </source>
</evidence>
<dbReference type="Proteomes" id="UP000323011">
    <property type="component" value="Unassembled WGS sequence"/>
</dbReference>